<keyword evidence="9 13" id="KW-0328">Glycosyltransferase</keyword>
<name>A0A0L0GFQ7_9EUKA</name>
<dbReference type="GO" id="GO:0005737">
    <property type="term" value="C:cytoplasm"/>
    <property type="evidence" value="ECO:0007669"/>
    <property type="project" value="UniProtKB-SubCell"/>
</dbReference>
<dbReference type="InterPro" id="IPR029057">
    <property type="entry name" value="PRTase-like"/>
</dbReference>
<evidence type="ECO:0000256" key="5">
    <source>
        <dbReference type="ARBA" id="ARBA00008391"/>
    </source>
</evidence>
<comment type="similarity">
    <text evidence="5">Belongs to the purine/pyrimidine phosphoribosyltransferase family.</text>
</comment>
<dbReference type="PANTHER" id="PTHR32315:SF3">
    <property type="entry name" value="ADENINE PHOSPHORIBOSYLTRANSFERASE"/>
    <property type="match status" value="1"/>
</dbReference>
<keyword evidence="11" id="KW-0660">Purine salvage</keyword>
<evidence type="ECO:0000259" key="12">
    <source>
        <dbReference type="Pfam" id="PF00156"/>
    </source>
</evidence>
<dbReference type="AlphaFoldDB" id="A0A0L0GFQ7"/>
<evidence type="ECO:0000256" key="2">
    <source>
        <dbReference type="ARBA" id="ARBA00003968"/>
    </source>
</evidence>
<dbReference type="PANTHER" id="PTHR32315">
    <property type="entry name" value="ADENINE PHOSPHORIBOSYLTRANSFERASE"/>
    <property type="match status" value="1"/>
</dbReference>
<dbReference type="Pfam" id="PF00156">
    <property type="entry name" value="Pribosyltran"/>
    <property type="match status" value="1"/>
</dbReference>
<dbReference type="NCBIfam" id="NF002636">
    <property type="entry name" value="PRK02304.1-5"/>
    <property type="match status" value="1"/>
</dbReference>
<dbReference type="GO" id="GO:0006166">
    <property type="term" value="P:purine ribonucleoside salvage"/>
    <property type="evidence" value="ECO:0007669"/>
    <property type="project" value="UniProtKB-KW"/>
</dbReference>
<dbReference type="GO" id="GO:0006168">
    <property type="term" value="P:adenine salvage"/>
    <property type="evidence" value="ECO:0007669"/>
    <property type="project" value="TreeGrafter"/>
</dbReference>
<feature type="domain" description="Phosphoribosyltransferase" evidence="12">
    <location>
        <begin position="40"/>
        <end position="126"/>
    </location>
</feature>
<comment type="function">
    <text evidence="2">Catalyzes a salvage reaction resulting in the formation of AMP, that is energically less costly than de novo synthesis.</text>
</comment>
<keyword evidence="14" id="KW-1185">Reference proteome</keyword>
<dbReference type="Gene3D" id="3.40.50.2020">
    <property type="match status" value="1"/>
</dbReference>
<evidence type="ECO:0000313" key="13">
    <source>
        <dbReference type="EMBL" id="KNC87103.1"/>
    </source>
</evidence>
<reference evidence="13 14" key="1">
    <citation type="submission" date="2011-02" db="EMBL/GenBank/DDBJ databases">
        <title>The Genome Sequence of Sphaeroforma arctica JP610.</title>
        <authorList>
            <consortium name="The Broad Institute Genome Sequencing Platform"/>
            <person name="Russ C."/>
            <person name="Cuomo C."/>
            <person name="Young S.K."/>
            <person name="Zeng Q."/>
            <person name="Gargeya S."/>
            <person name="Alvarado L."/>
            <person name="Berlin A."/>
            <person name="Chapman S.B."/>
            <person name="Chen Z."/>
            <person name="Freedman E."/>
            <person name="Gellesch M."/>
            <person name="Goldberg J."/>
            <person name="Griggs A."/>
            <person name="Gujja S."/>
            <person name="Heilman E."/>
            <person name="Heiman D."/>
            <person name="Howarth C."/>
            <person name="Mehta T."/>
            <person name="Neiman D."/>
            <person name="Pearson M."/>
            <person name="Roberts A."/>
            <person name="Saif S."/>
            <person name="Shea T."/>
            <person name="Shenoy N."/>
            <person name="Sisk P."/>
            <person name="Stolte C."/>
            <person name="Sykes S."/>
            <person name="White J."/>
            <person name="Yandava C."/>
            <person name="Burger G."/>
            <person name="Gray M.W."/>
            <person name="Holland P.W.H."/>
            <person name="King N."/>
            <person name="Lang F.B.F."/>
            <person name="Roger A.J."/>
            <person name="Ruiz-Trillo I."/>
            <person name="Haas B."/>
            <person name="Nusbaum C."/>
            <person name="Birren B."/>
        </authorList>
    </citation>
    <scope>NUCLEOTIDE SEQUENCE [LARGE SCALE GENOMIC DNA]</scope>
    <source>
        <strain evidence="13 14">JP610</strain>
    </source>
</reference>
<dbReference type="InterPro" id="IPR050054">
    <property type="entry name" value="UPRTase/APRTase"/>
</dbReference>
<dbReference type="EMBL" id="KQ241623">
    <property type="protein sequence ID" value="KNC87103.1"/>
    <property type="molecule type" value="Genomic_DNA"/>
</dbReference>
<evidence type="ECO:0000256" key="7">
    <source>
        <dbReference type="ARBA" id="ARBA00011893"/>
    </source>
</evidence>
<accession>A0A0L0GFQ7</accession>
<comment type="subcellular location">
    <subcellularLocation>
        <location evidence="3">Cytoplasm</location>
    </subcellularLocation>
</comment>
<proteinExistence type="inferred from homology"/>
<evidence type="ECO:0000256" key="9">
    <source>
        <dbReference type="ARBA" id="ARBA00022676"/>
    </source>
</evidence>
<comment type="pathway">
    <text evidence="4">Purine metabolism; AMP biosynthesis via salvage pathway; AMP from adenine: step 1/1.</text>
</comment>
<dbReference type="GO" id="GO:0016208">
    <property type="term" value="F:AMP binding"/>
    <property type="evidence" value="ECO:0007669"/>
    <property type="project" value="TreeGrafter"/>
</dbReference>
<evidence type="ECO:0000256" key="4">
    <source>
        <dbReference type="ARBA" id="ARBA00004659"/>
    </source>
</evidence>
<dbReference type="GO" id="GO:0003999">
    <property type="term" value="F:adenine phosphoribosyltransferase activity"/>
    <property type="evidence" value="ECO:0007669"/>
    <property type="project" value="UniProtKB-EC"/>
</dbReference>
<evidence type="ECO:0000256" key="11">
    <source>
        <dbReference type="ARBA" id="ARBA00022726"/>
    </source>
</evidence>
<dbReference type="GeneID" id="25901282"/>
<evidence type="ECO:0000256" key="3">
    <source>
        <dbReference type="ARBA" id="ARBA00004496"/>
    </source>
</evidence>
<keyword evidence="8" id="KW-0963">Cytoplasm</keyword>
<dbReference type="Proteomes" id="UP000054560">
    <property type="component" value="Unassembled WGS sequence"/>
</dbReference>
<dbReference type="RefSeq" id="XP_014161005.1">
    <property type="nucleotide sequence ID" value="XM_014305530.1"/>
</dbReference>
<dbReference type="OrthoDB" id="363185at2759"/>
<sequence length="133" mass="14608">MYSSHQQPGILFRDVFPIFQDPVLTEVLMSHLVGHCLKKYKKVDVVVGLDARGFLMGPTLAMRLGCSFVPIRKQGKLPGKCVSAEYKKEYGVDVFEIQDGSVTEGQTVVVVDDLLATGGTLKVLVHSFITLPL</sequence>
<comment type="catalytic activity">
    <reaction evidence="1">
        <text>AMP + diphosphate = 5-phospho-alpha-D-ribose 1-diphosphate + adenine</text>
        <dbReference type="Rhea" id="RHEA:16609"/>
        <dbReference type="ChEBI" id="CHEBI:16708"/>
        <dbReference type="ChEBI" id="CHEBI:33019"/>
        <dbReference type="ChEBI" id="CHEBI:58017"/>
        <dbReference type="ChEBI" id="CHEBI:456215"/>
        <dbReference type="EC" id="2.4.2.7"/>
    </reaction>
</comment>
<dbReference type="FunFam" id="3.40.50.2020:FF:000004">
    <property type="entry name" value="Adenine phosphoribosyltransferase"/>
    <property type="match status" value="1"/>
</dbReference>
<dbReference type="GO" id="GO:0002055">
    <property type="term" value="F:adenine binding"/>
    <property type="evidence" value="ECO:0007669"/>
    <property type="project" value="TreeGrafter"/>
</dbReference>
<comment type="subunit">
    <text evidence="6">Homodimer.</text>
</comment>
<dbReference type="eggNOG" id="KOG1712">
    <property type="taxonomic scope" value="Eukaryota"/>
</dbReference>
<dbReference type="GO" id="GO:0044209">
    <property type="term" value="P:AMP salvage"/>
    <property type="evidence" value="ECO:0007669"/>
    <property type="project" value="TreeGrafter"/>
</dbReference>
<evidence type="ECO:0000313" key="14">
    <source>
        <dbReference type="Proteomes" id="UP000054560"/>
    </source>
</evidence>
<evidence type="ECO:0000256" key="8">
    <source>
        <dbReference type="ARBA" id="ARBA00022490"/>
    </source>
</evidence>
<dbReference type="EC" id="2.4.2.7" evidence="7"/>
<evidence type="ECO:0000256" key="10">
    <source>
        <dbReference type="ARBA" id="ARBA00022679"/>
    </source>
</evidence>
<dbReference type="InterPro" id="IPR000836">
    <property type="entry name" value="PRTase_dom"/>
</dbReference>
<keyword evidence="10 13" id="KW-0808">Transferase</keyword>
<evidence type="ECO:0000256" key="6">
    <source>
        <dbReference type="ARBA" id="ARBA00011738"/>
    </source>
</evidence>
<organism evidence="13 14">
    <name type="scientific">Sphaeroforma arctica JP610</name>
    <dbReference type="NCBI Taxonomy" id="667725"/>
    <lineage>
        <taxon>Eukaryota</taxon>
        <taxon>Ichthyosporea</taxon>
        <taxon>Ichthyophonida</taxon>
        <taxon>Sphaeroforma</taxon>
    </lineage>
</organism>
<protein>
    <recommendedName>
        <fullName evidence="7">adenine phosphoribosyltransferase</fullName>
        <ecNumber evidence="7">2.4.2.7</ecNumber>
    </recommendedName>
</protein>
<evidence type="ECO:0000256" key="1">
    <source>
        <dbReference type="ARBA" id="ARBA00000868"/>
    </source>
</evidence>
<dbReference type="STRING" id="667725.A0A0L0GFQ7"/>
<gene>
    <name evidence="13" type="ORF">SARC_00778</name>
</gene>
<dbReference type="CDD" id="cd06223">
    <property type="entry name" value="PRTases_typeI"/>
    <property type="match status" value="1"/>
</dbReference>
<dbReference type="SUPFAM" id="SSF53271">
    <property type="entry name" value="PRTase-like"/>
    <property type="match status" value="1"/>
</dbReference>